<comment type="caution">
    <text evidence="6">The sequence shown here is derived from an EMBL/GenBank/DDBJ whole genome shotgun (WGS) entry which is preliminary data.</text>
</comment>
<dbReference type="InterPro" id="IPR006099">
    <property type="entry name" value="MeMalonylCoA_mutase_a/b_cat"/>
</dbReference>
<dbReference type="SUPFAM" id="SSF51703">
    <property type="entry name" value="Cobalamin (vitamin B12)-dependent enzymes"/>
    <property type="match status" value="1"/>
</dbReference>
<reference evidence="6 7" key="1">
    <citation type="submission" date="2024-09" db="EMBL/GenBank/DDBJ databases">
        <authorList>
            <person name="Sun Q."/>
            <person name="Mori K."/>
        </authorList>
    </citation>
    <scope>NUCLEOTIDE SEQUENCE [LARGE SCALE GENOMIC DNA]</scope>
    <source>
        <strain evidence="6 7">TBRC 7907</strain>
    </source>
</reference>
<organism evidence="6 7">
    <name type="scientific">Allokutzneria oryzae</name>
    <dbReference type="NCBI Taxonomy" id="1378989"/>
    <lineage>
        <taxon>Bacteria</taxon>
        <taxon>Bacillati</taxon>
        <taxon>Actinomycetota</taxon>
        <taxon>Actinomycetes</taxon>
        <taxon>Pseudonocardiales</taxon>
        <taxon>Pseudonocardiaceae</taxon>
        <taxon>Allokutzneria</taxon>
    </lineage>
</organism>
<evidence type="ECO:0000256" key="3">
    <source>
        <dbReference type="ARBA" id="ARBA00011870"/>
    </source>
</evidence>
<evidence type="ECO:0000259" key="5">
    <source>
        <dbReference type="Pfam" id="PF01642"/>
    </source>
</evidence>
<dbReference type="InterPro" id="IPR016176">
    <property type="entry name" value="Cbl-dep_enz_cat"/>
</dbReference>
<proteinExistence type="predicted"/>
<evidence type="ECO:0000313" key="7">
    <source>
        <dbReference type="Proteomes" id="UP001589693"/>
    </source>
</evidence>
<dbReference type="RefSeq" id="WP_377856537.1">
    <property type="nucleotide sequence ID" value="NZ_JBHLZU010000019.1"/>
</dbReference>
<comment type="pathway">
    <text evidence="2">Metabolic intermediate metabolism; propanoyl-CoA degradation; succinyl-CoA from propanoyl-CoA: step 3/3.</text>
</comment>
<feature type="domain" description="Methylmalonyl-CoA mutase alpha/beta chain catalytic" evidence="5">
    <location>
        <begin position="62"/>
        <end position="134"/>
    </location>
</feature>
<sequence length="635" mass="66660">MTQPSEDQLAGSSAGTEELSLAADFPAVTREDWRALVAGVLRKSGVDTEGLDRPEDRFARTTYDGITVAPLYTAEDSAPPAGVPGLAPYVRGGRLVSWVNNGWDVRQRHAHPDAKASNDAILADLENGVTSLWLTLGEHGAPIDQLDELLSGVYLDLAGVVLDAGAETARAADKLLAVAEARGLEPARLNGGLGFDPLGYEARTGTTGDTAEAVAYAKRLHSGGATGLRTFTVDAQPYHDAGGSDAEELGCSLAVAVTYLRALTDGGMSVDEAFEQIEFRYAATADQFLTIAKFRAARRLWSRVGELSGAREEVRAQRQHAVTSSAMMTARDPWVNMLRTTLATFGAGVGGADAVTVQPFDACLGLPDDFSRRVARNTQALLLEESHLARVIDPAGGSYYVEKLTDDLAAAAWAWFTEIERAGGFTTALRQGLVADRLAATWAERAKKIAHRKDAITGVSEFPNLGEKLPVRPAAPPVPSGGLPRLRYAQLFEELRDAADAHAESTGTRPTVFLATIGAVAAFTARSTFAGNLFQAGGIRTPDAGPGTDPAAIARSFADSGAEVACLCGHDKAYAELAGPVARALKEAGARTVLLAGKPGERAASDAEAGIDGYVFAGCDALDVLRTTLSQAGAL</sequence>
<gene>
    <name evidence="6" type="primary">mutA</name>
    <name evidence="6" type="ORF">ACFFQA_24315</name>
</gene>
<name>A0ABV6A1Q3_9PSEU</name>
<dbReference type="Gene3D" id="1.10.196.20">
    <property type="match status" value="1"/>
</dbReference>
<dbReference type="Pfam" id="PF01642">
    <property type="entry name" value="MM_CoA_mutase"/>
    <property type="match status" value="2"/>
</dbReference>
<evidence type="ECO:0000313" key="6">
    <source>
        <dbReference type="EMBL" id="MFB9907071.1"/>
    </source>
</evidence>
<dbReference type="EC" id="5.4.99.2" evidence="4"/>
<protein>
    <recommendedName>
        <fullName evidence="4">Methylmalonyl-CoA mutase small subunit</fullName>
        <ecNumber evidence="4">5.4.99.2</ecNumber>
    </recommendedName>
</protein>
<comment type="catalytic activity">
    <reaction evidence="1">
        <text>(R)-methylmalonyl-CoA = succinyl-CoA</text>
        <dbReference type="Rhea" id="RHEA:22888"/>
        <dbReference type="ChEBI" id="CHEBI:57292"/>
        <dbReference type="ChEBI" id="CHEBI:57326"/>
        <dbReference type="EC" id="5.4.99.2"/>
    </reaction>
</comment>
<dbReference type="PANTHER" id="PTHR48101:SF4">
    <property type="entry name" value="METHYLMALONYL-COA MUTASE, MITOCHONDRIAL"/>
    <property type="match status" value="1"/>
</dbReference>
<dbReference type="Gene3D" id="3.20.20.240">
    <property type="entry name" value="Methylmalonyl-CoA mutase"/>
    <property type="match status" value="1"/>
</dbReference>
<dbReference type="PANTHER" id="PTHR48101">
    <property type="entry name" value="METHYLMALONYL-COA MUTASE, MITOCHONDRIAL-RELATED"/>
    <property type="match status" value="1"/>
</dbReference>
<keyword evidence="6" id="KW-0413">Isomerase</keyword>
<dbReference type="EMBL" id="JBHLZU010000019">
    <property type="protein sequence ID" value="MFB9907071.1"/>
    <property type="molecule type" value="Genomic_DNA"/>
</dbReference>
<dbReference type="InterPro" id="IPR024067">
    <property type="entry name" value="Me-malonyl-CoA_mutase_sm_su_N"/>
</dbReference>
<evidence type="ECO:0000256" key="1">
    <source>
        <dbReference type="ARBA" id="ARBA00000290"/>
    </source>
</evidence>
<dbReference type="Proteomes" id="UP001589693">
    <property type="component" value="Unassembled WGS sequence"/>
</dbReference>
<feature type="domain" description="Methylmalonyl-CoA mutase alpha/beta chain catalytic" evidence="5">
    <location>
        <begin position="141"/>
        <end position="464"/>
    </location>
</feature>
<dbReference type="GO" id="GO:0004494">
    <property type="term" value="F:methylmalonyl-CoA mutase activity"/>
    <property type="evidence" value="ECO:0007669"/>
    <property type="project" value="UniProtKB-EC"/>
</dbReference>
<evidence type="ECO:0000256" key="2">
    <source>
        <dbReference type="ARBA" id="ARBA00005146"/>
    </source>
</evidence>
<comment type="subunit">
    <text evidence="3">Heterodimer of an alpha and a beta chain.</text>
</comment>
<dbReference type="CDD" id="cd03677">
    <property type="entry name" value="MM_CoA_mutase_beta"/>
    <property type="match status" value="1"/>
</dbReference>
<accession>A0ABV6A1Q3</accession>
<keyword evidence="7" id="KW-1185">Reference proteome</keyword>
<dbReference type="InterPro" id="IPR004608">
    <property type="entry name" value="MMCoA_mutase_b"/>
</dbReference>
<dbReference type="NCBIfam" id="TIGR00642">
    <property type="entry name" value="mmCoA_mut_beta"/>
    <property type="match status" value="1"/>
</dbReference>
<dbReference type="Gene3D" id="3.40.50.280">
    <property type="entry name" value="Cobalamin-binding domain"/>
    <property type="match status" value="1"/>
</dbReference>
<evidence type="ECO:0000256" key="4">
    <source>
        <dbReference type="NCBIfam" id="TIGR00642"/>
    </source>
</evidence>